<feature type="chain" id="PRO_5003001042" evidence="1">
    <location>
        <begin position="21"/>
        <end position="346"/>
    </location>
</feature>
<keyword evidence="1" id="KW-0732">Signal</keyword>
<protein>
    <submittedName>
        <fullName evidence="3">Acetylcholinesterase</fullName>
    </submittedName>
</protein>
<dbReference type="OrthoDB" id="408631at2759"/>
<keyword evidence="4" id="KW-1185">Reference proteome</keyword>
<organism evidence="4">
    <name type="scientific">Verticillium alfalfae (strain VaMs.102 / ATCC MYA-4576 / FGSC 10136)</name>
    <name type="common">Verticillium wilt of alfalfa</name>
    <name type="synonym">Verticillium albo-atrum</name>
    <dbReference type="NCBI Taxonomy" id="526221"/>
    <lineage>
        <taxon>Eukaryota</taxon>
        <taxon>Fungi</taxon>
        <taxon>Dikarya</taxon>
        <taxon>Ascomycota</taxon>
        <taxon>Pezizomycotina</taxon>
        <taxon>Sordariomycetes</taxon>
        <taxon>Hypocreomycetidae</taxon>
        <taxon>Glomerellales</taxon>
        <taxon>Plectosphaerellaceae</taxon>
        <taxon>Verticillium</taxon>
    </lineage>
</organism>
<dbReference type="Pfam" id="PF00135">
    <property type="entry name" value="COesterase"/>
    <property type="match status" value="1"/>
</dbReference>
<sequence>MRIAFFSVFVFVANGLGCQASKCPDSPGTTDLTVRTSTGTFTGLIDPEFPNTQALLVTRRTPLCDQVPAVVPTVCDSTRVHVEPATDQGNLVYNGAQNDTSGLVGEATSEDCLHLAVWTPTGEVPEGGFPVLFFMTGGGFYIGGVNLPWQIPTSWVERSRSHIVVSVNYRINIFGFPGARGLAGGEQNLGILDQRAALEWVHDNIAAFGGDPERIMQWGRSAGAISADIHAYAYHEDPIAQSYYMESGTAFSFAGAEPSYSNFSFVAQNVGCEAPCGVDCDDEDGKAELDCMRQVSMVQISNFIGQYGDRMERPTLGFGPIVDDRVIFSNYTARSEQGKDRAPGPP</sequence>
<dbReference type="Gene3D" id="3.40.50.1820">
    <property type="entry name" value="alpha/beta hydrolase"/>
    <property type="match status" value="1"/>
</dbReference>
<reference evidence="4" key="1">
    <citation type="journal article" date="2011" name="PLoS Pathog.">
        <title>Comparative genomics yields insights into niche adaptation of plant vascular wilt pathogens.</title>
        <authorList>
            <person name="Klosterman S.J."/>
            <person name="Subbarao K.V."/>
            <person name="Kang S."/>
            <person name="Veronese P."/>
            <person name="Gold S.E."/>
            <person name="Thomma B.P.H.J."/>
            <person name="Chen Z."/>
            <person name="Henrissat B."/>
            <person name="Lee Y.-H."/>
            <person name="Park J."/>
            <person name="Garcia-Pedrajas M.D."/>
            <person name="Barbara D.J."/>
            <person name="Anchieta A."/>
            <person name="de Jonge R."/>
            <person name="Santhanam P."/>
            <person name="Maruthachalam K."/>
            <person name="Atallah Z."/>
            <person name="Amyotte S.G."/>
            <person name="Paz Z."/>
            <person name="Inderbitzin P."/>
            <person name="Hayes R.J."/>
            <person name="Heiman D.I."/>
            <person name="Young S."/>
            <person name="Zeng Q."/>
            <person name="Engels R."/>
            <person name="Galagan J."/>
            <person name="Cuomo C.A."/>
            <person name="Dobinson K.F."/>
            <person name="Ma L.-J."/>
        </authorList>
    </citation>
    <scope>NUCLEOTIDE SEQUENCE [LARGE SCALE GENOMIC DNA]</scope>
    <source>
        <strain evidence="4">VaMs.102 / ATCC MYA-4576 / FGSC 10136</strain>
    </source>
</reference>
<dbReference type="HOGENOM" id="CLU_006586_4_1_1"/>
<dbReference type="InterPro" id="IPR050309">
    <property type="entry name" value="Type-B_Carboxylest/Lipase"/>
</dbReference>
<dbReference type="RefSeq" id="XP_003005176.1">
    <property type="nucleotide sequence ID" value="XM_003005130.1"/>
</dbReference>
<dbReference type="OMA" id="VMSESTH"/>
<dbReference type="EMBL" id="DS985218">
    <property type="protein sequence ID" value="EEY18673.1"/>
    <property type="molecule type" value="Genomic_DNA"/>
</dbReference>
<accession>C9SIA0</accession>
<dbReference type="KEGG" id="val:VDBG_04782"/>
<gene>
    <name evidence="3" type="ORF">VDBG_04782</name>
</gene>
<dbReference type="Proteomes" id="UP000008698">
    <property type="component" value="Unassembled WGS sequence"/>
</dbReference>
<evidence type="ECO:0000256" key="1">
    <source>
        <dbReference type="SAM" id="SignalP"/>
    </source>
</evidence>
<dbReference type="SUPFAM" id="SSF53474">
    <property type="entry name" value="alpha/beta-Hydrolases"/>
    <property type="match status" value="1"/>
</dbReference>
<dbReference type="PANTHER" id="PTHR11559">
    <property type="entry name" value="CARBOXYLESTERASE"/>
    <property type="match status" value="1"/>
</dbReference>
<proteinExistence type="predicted"/>
<dbReference type="AlphaFoldDB" id="C9SIA0"/>
<dbReference type="InterPro" id="IPR002018">
    <property type="entry name" value="CarbesteraseB"/>
</dbReference>
<dbReference type="InterPro" id="IPR029058">
    <property type="entry name" value="AB_hydrolase_fold"/>
</dbReference>
<name>C9SIA0_VERA1</name>
<feature type="domain" description="Carboxylesterase type B" evidence="2">
    <location>
        <begin position="93"/>
        <end position="328"/>
    </location>
</feature>
<feature type="signal peptide" evidence="1">
    <location>
        <begin position="1"/>
        <end position="20"/>
    </location>
</feature>
<evidence type="ECO:0000313" key="3">
    <source>
        <dbReference type="EMBL" id="EEY18673.1"/>
    </source>
</evidence>
<dbReference type="ESTHER" id="verdv-g2x1z8">
    <property type="family name" value="Fungal_carboxylesterase_lipase"/>
</dbReference>
<evidence type="ECO:0000259" key="2">
    <source>
        <dbReference type="Pfam" id="PF00135"/>
    </source>
</evidence>
<dbReference type="STRING" id="526221.C9SIA0"/>
<evidence type="ECO:0000313" key="4">
    <source>
        <dbReference type="Proteomes" id="UP000008698"/>
    </source>
</evidence>
<dbReference type="eggNOG" id="KOG4389">
    <property type="taxonomic scope" value="Eukaryota"/>
</dbReference>
<dbReference type="GeneID" id="9530395"/>